<comment type="similarity">
    <text evidence="1">Belongs to the phospholipase D family.</text>
</comment>
<feature type="domain" description="PLD phosphodiesterase" evidence="4">
    <location>
        <begin position="416"/>
        <end position="442"/>
    </location>
</feature>
<evidence type="ECO:0000256" key="3">
    <source>
        <dbReference type="SAM" id="Phobius"/>
    </source>
</evidence>
<dbReference type="SMART" id="SM00155">
    <property type="entry name" value="PLDc"/>
    <property type="match status" value="2"/>
</dbReference>
<dbReference type="InterPro" id="IPR001736">
    <property type="entry name" value="PLipase_D/transphosphatidylase"/>
</dbReference>
<proteinExistence type="inferred from homology"/>
<keyword evidence="3" id="KW-1133">Transmembrane helix</keyword>
<dbReference type="AlphaFoldDB" id="A0AAN9D005"/>
<keyword evidence="6" id="KW-1185">Reference proteome</keyword>
<evidence type="ECO:0000313" key="5">
    <source>
        <dbReference type="EMBL" id="KAK7153459.1"/>
    </source>
</evidence>
<gene>
    <name evidence="5" type="ORF">R3I93_011391</name>
</gene>
<keyword evidence="3" id="KW-0812">Transmembrane</keyword>
<feature type="region of interest" description="Disordered" evidence="2">
    <location>
        <begin position="1"/>
        <end position="21"/>
    </location>
</feature>
<sequence length="499" mass="55403">MSESSRLRDVQNPTSSYQSLHDNYVSNTKGSKCSVSVLLATGCLIGLGVILAIVVIEKLKNEDEINDDLSPHHTPACCNYTVPNEHSRIVLVESFPVSMDYGRNASAGKSLFEAWKDLLSSATEQIDVASFYWSLTADDINVNSSTDRAGREILEEFRALPSRNVSVRVVTSIPTVARNSTDLKVLKENGIQIRRVNFGRLTKGILHTKFWIVDGKHVYIGSANMDWRSLTQVKELGVVIYNSTGLAADLHKIFQSYWVMGRSNASLPDPWPSSYETSINQEHPLPLELSGVASRVYITASPPAFCPVSRTRDLDAILSAIGDARDFIHVAVMEFYPASKYFHHHGYWPVIEDALKRAAFERNVSVSLLVSCGRDTDPSVWPFLRSLDALRSPALNINIAVRLFIIPVGNQSHIPYTRVNHNKYMVTDRVAYVGTSNWSADYFNSTAGVGLVVSQDALQGNSFHHELRAVFERDWSSPFSVPLAALGPNRDCVFSRPAP</sequence>
<dbReference type="Pfam" id="PF13918">
    <property type="entry name" value="PLDc_3"/>
    <property type="match status" value="1"/>
</dbReference>
<feature type="compositionally biased region" description="Polar residues" evidence="2">
    <location>
        <begin position="11"/>
        <end position="21"/>
    </location>
</feature>
<evidence type="ECO:0000313" key="6">
    <source>
        <dbReference type="Proteomes" id="UP001364617"/>
    </source>
</evidence>
<feature type="domain" description="PLD phosphodiesterase" evidence="4">
    <location>
        <begin position="202"/>
        <end position="229"/>
    </location>
</feature>
<comment type="caution">
    <text evidence="5">The sequence shown here is derived from an EMBL/GenBank/DDBJ whole genome shotgun (WGS) entry which is preliminary data.</text>
</comment>
<dbReference type="SUPFAM" id="SSF56024">
    <property type="entry name" value="Phospholipase D/nuclease"/>
    <property type="match status" value="2"/>
</dbReference>
<dbReference type="InterPro" id="IPR050874">
    <property type="entry name" value="Diverse_PLD-related"/>
</dbReference>
<evidence type="ECO:0000256" key="2">
    <source>
        <dbReference type="SAM" id="MobiDB-lite"/>
    </source>
</evidence>
<dbReference type="PROSITE" id="PS50035">
    <property type="entry name" value="PLD"/>
    <property type="match status" value="2"/>
</dbReference>
<evidence type="ECO:0000256" key="1">
    <source>
        <dbReference type="ARBA" id="ARBA00008664"/>
    </source>
</evidence>
<reference evidence="5 6" key="1">
    <citation type="submission" date="2024-02" db="EMBL/GenBank/DDBJ databases">
        <title>Chromosome-level genome assembly of the Eurasian Minnow (Phoxinus phoxinus).</title>
        <authorList>
            <person name="Oriowo T.O."/>
            <person name="Martin S."/>
            <person name="Stange M."/>
            <person name="Chrysostomakis Y."/>
            <person name="Brown T."/>
            <person name="Winkler S."/>
            <person name="Kukowka S."/>
            <person name="Myers E.W."/>
            <person name="Bohne A."/>
        </authorList>
    </citation>
    <scope>NUCLEOTIDE SEQUENCE [LARGE SCALE GENOMIC DNA]</scope>
    <source>
        <strain evidence="5">ZFMK-TIS-60720</strain>
        <tissue evidence="5">Whole Organism</tissue>
    </source>
</reference>
<accession>A0AAN9D005</accession>
<organism evidence="5 6">
    <name type="scientific">Phoxinus phoxinus</name>
    <name type="common">Eurasian minnow</name>
    <dbReference type="NCBI Taxonomy" id="58324"/>
    <lineage>
        <taxon>Eukaryota</taxon>
        <taxon>Metazoa</taxon>
        <taxon>Chordata</taxon>
        <taxon>Craniata</taxon>
        <taxon>Vertebrata</taxon>
        <taxon>Euteleostomi</taxon>
        <taxon>Actinopterygii</taxon>
        <taxon>Neopterygii</taxon>
        <taxon>Teleostei</taxon>
        <taxon>Ostariophysi</taxon>
        <taxon>Cypriniformes</taxon>
        <taxon>Leuciscidae</taxon>
        <taxon>Phoxininae</taxon>
        <taxon>Phoxinus</taxon>
    </lineage>
</organism>
<feature type="transmembrane region" description="Helical" evidence="3">
    <location>
        <begin position="35"/>
        <end position="56"/>
    </location>
</feature>
<dbReference type="InterPro" id="IPR032803">
    <property type="entry name" value="PLDc_3"/>
</dbReference>
<dbReference type="PANTHER" id="PTHR10185:SF8">
    <property type="entry name" value="5'-3' EXONUCLEASE PLD4"/>
    <property type="match status" value="1"/>
</dbReference>
<keyword evidence="3" id="KW-0472">Membrane</keyword>
<dbReference type="GO" id="GO:0003824">
    <property type="term" value="F:catalytic activity"/>
    <property type="evidence" value="ECO:0007669"/>
    <property type="project" value="InterPro"/>
</dbReference>
<evidence type="ECO:0000259" key="4">
    <source>
        <dbReference type="PROSITE" id="PS50035"/>
    </source>
</evidence>
<dbReference type="Proteomes" id="UP001364617">
    <property type="component" value="Unassembled WGS sequence"/>
</dbReference>
<name>A0AAN9D005_9TELE</name>
<dbReference type="EMBL" id="JAYKXH010000011">
    <property type="protein sequence ID" value="KAK7153459.1"/>
    <property type="molecule type" value="Genomic_DNA"/>
</dbReference>
<dbReference type="Gene3D" id="3.30.870.10">
    <property type="entry name" value="Endonuclease Chain A"/>
    <property type="match status" value="2"/>
</dbReference>
<protein>
    <recommendedName>
        <fullName evidence="4">PLD phosphodiesterase domain-containing protein</fullName>
    </recommendedName>
</protein>
<dbReference type="PANTHER" id="PTHR10185">
    <property type="entry name" value="PHOSPHOLIPASE D - RELATED"/>
    <property type="match status" value="1"/>
</dbReference>